<dbReference type="EMBL" id="CADEPM010000002">
    <property type="protein sequence ID" value="CAB3400874.1"/>
    <property type="molecule type" value="Genomic_DNA"/>
</dbReference>
<feature type="signal peptide" evidence="1">
    <location>
        <begin position="1"/>
        <end position="24"/>
    </location>
</feature>
<dbReference type="Proteomes" id="UP000494206">
    <property type="component" value="Unassembled WGS sequence"/>
</dbReference>
<dbReference type="InterPro" id="IPR036423">
    <property type="entry name" value="SOD-like_Cu/Zn_dom_sf"/>
</dbReference>
<reference evidence="2 3" key="1">
    <citation type="submission" date="2020-04" db="EMBL/GenBank/DDBJ databases">
        <authorList>
            <person name="Laetsch R D."/>
            <person name="Stevens L."/>
            <person name="Kumar S."/>
            <person name="Blaxter L. M."/>
        </authorList>
    </citation>
    <scope>NUCLEOTIDE SEQUENCE [LARGE SCALE GENOMIC DNA]</scope>
</reference>
<gene>
    <name evidence="2" type="ORF">CBOVIS_LOCUS3712</name>
</gene>
<name>A0A8S1EIM3_9PELO</name>
<keyword evidence="3" id="KW-1185">Reference proteome</keyword>
<organism evidence="2 3">
    <name type="scientific">Caenorhabditis bovis</name>
    <dbReference type="NCBI Taxonomy" id="2654633"/>
    <lineage>
        <taxon>Eukaryota</taxon>
        <taxon>Metazoa</taxon>
        <taxon>Ecdysozoa</taxon>
        <taxon>Nematoda</taxon>
        <taxon>Chromadorea</taxon>
        <taxon>Rhabditida</taxon>
        <taxon>Rhabditina</taxon>
        <taxon>Rhabditomorpha</taxon>
        <taxon>Rhabditoidea</taxon>
        <taxon>Rhabditidae</taxon>
        <taxon>Peloderinae</taxon>
        <taxon>Caenorhabditis</taxon>
    </lineage>
</organism>
<protein>
    <submittedName>
        <fullName evidence="2">Uncharacterized protein</fullName>
    </submittedName>
</protein>
<dbReference type="AlphaFoldDB" id="A0A8S1EIM3"/>
<dbReference type="InterPro" id="IPR053257">
    <property type="entry name" value="Cu-only_SOD"/>
</dbReference>
<evidence type="ECO:0000313" key="3">
    <source>
        <dbReference type="Proteomes" id="UP000494206"/>
    </source>
</evidence>
<evidence type="ECO:0000313" key="2">
    <source>
        <dbReference type="EMBL" id="CAB3400874.1"/>
    </source>
</evidence>
<sequence>MYPAANSRVLSTLYILFSIQLIDSYSADVADPPFYKTLIYGEKLKGFVSISPADNNGSMYFVTFDIKEKPPGSLVWSVHMSSAPYDMAVMTDNCRRVKKSPPVVKNKPLSDSTITADGLAGNTLVISGDNSEVLACATVILPGTDLRHAVFHAEPIEGHVHIITLKNNLIRLVPDLKYMQKYANVEPVKAILTWAFVDECNQNATQHTDYSEIGVDSRATFVYEIPQNISLHYLAIFQSDQLYSCALIQTVEPRTVKALGVTLSQEHYFDAVRALEYSPNQLNIRDDCLDISTETIHNEFHSYYPSVNIFGSESILLKSLVHKNRCSVLRPRFSRPVAIANFIHPMIGRISLVDTDDKVLLTGEIRNLFDEISTRATIVVSNKTTSGYKCAHMICEDCPRVENAAVIVGKNEPAVSMTGVFDWFNISDAKSIIVDLDWMKVCANATKLPTGALTMHALIKRFSPFHSPTVASIVALEYPANNYTEIIINKKQIFSEANAHYRPIDRTITTGPPCGEKNLGAITNVSWIDDIKINLGKEFNDSSLILDENFVTGSTSMIGTSVILKDGKQVYCGHFEPLSERTIVFAEFNEPLQGYIKLTQYAESNWEVGYPTEVYYSLNYKNDVNPRTNPERIYWEVVNMQNMTCKSSIIFNPFHANETECTPQRHELCPIGSAANRSKPMLMHARYHLTAQMLPLSGPYSVVGKHMRIRSANNNIIGCYPLVKVSEASFRWTVLSNLTLVGVQKAISKRCNVPIYKVEVDYTREFYKGKCTIYWITILEEDHKLEKILDEFDVEQNRFKSDNVIDCGEGVQNEESVTEAPEIETQPPKILQSSSTILSSFVTFIIIARLFIF</sequence>
<dbReference type="Gene3D" id="2.60.40.200">
    <property type="entry name" value="Superoxide dismutase, copper/zinc binding domain"/>
    <property type="match status" value="1"/>
</dbReference>
<keyword evidence="1" id="KW-0732">Signal</keyword>
<evidence type="ECO:0000256" key="1">
    <source>
        <dbReference type="SAM" id="SignalP"/>
    </source>
</evidence>
<dbReference type="PANTHER" id="PTHR20910:SF1">
    <property type="entry name" value="SUPEROXIDE DISMUTASE COPPER_ZINC BINDING DOMAIN-CONTAINING PROTEIN"/>
    <property type="match status" value="1"/>
</dbReference>
<feature type="chain" id="PRO_5035770264" evidence="1">
    <location>
        <begin position="25"/>
        <end position="853"/>
    </location>
</feature>
<dbReference type="GO" id="GO:0006801">
    <property type="term" value="P:superoxide metabolic process"/>
    <property type="evidence" value="ECO:0007669"/>
    <property type="project" value="InterPro"/>
</dbReference>
<dbReference type="PANTHER" id="PTHR20910">
    <property type="entry name" value="AGAP001623-PA"/>
    <property type="match status" value="1"/>
</dbReference>
<comment type="caution">
    <text evidence="2">The sequence shown here is derived from an EMBL/GenBank/DDBJ whole genome shotgun (WGS) entry which is preliminary data.</text>
</comment>
<accession>A0A8S1EIM3</accession>
<proteinExistence type="predicted"/>
<dbReference type="OrthoDB" id="5915086at2759"/>
<dbReference type="GO" id="GO:0046872">
    <property type="term" value="F:metal ion binding"/>
    <property type="evidence" value="ECO:0007669"/>
    <property type="project" value="InterPro"/>
</dbReference>